<dbReference type="InParanoid" id="A0A3N4KNJ0"/>
<feature type="repeat" description="ANK" evidence="3">
    <location>
        <begin position="20"/>
        <end position="46"/>
    </location>
</feature>
<keyword evidence="1" id="KW-0677">Repeat</keyword>
<dbReference type="Pfam" id="PF00023">
    <property type="entry name" value="Ank"/>
    <property type="match status" value="2"/>
</dbReference>
<dbReference type="AlphaFoldDB" id="A0A3N4KNJ0"/>
<dbReference type="PRINTS" id="PR01415">
    <property type="entry name" value="ANKYRIN"/>
</dbReference>
<evidence type="ECO:0000256" key="4">
    <source>
        <dbReference type="SAM" id="MobiDB-lite"/>
    </source>
</evidence>
<dbReference type="Proteomes" id="UP000277580">
    <property type="component" value="Unassembled WGS sequence"/>
</dbReference>
<evidence type="ECO:0000256" key="3">
    <source>
        <dbReference type="PROSITE-ProRule" id="PRU00023"/>
    </source>
</evidence>
<sequence>MFLIRALRFRPMVIQVGEYRGLTPLELAAKYDHVEIAEYLIAHGAENSVKICRYCLTKRPLQIALNNGSLKALVSTKPLSLLQFLENGLHNGLGNETTKTLLQSAVKLGLVEPVRLMLEYGVNVDEKGKFRDTTPQESCKRHAITAMLLEVGADVSVRMAYGQTPLQMVMCRGNVELVRMLLVRARPKMHIMCRTPVRARKDRDTSSVTTESIRFEKGVTYVTPSLSLHPLPINNVSLLAKEPGKASGKISHEKCQEQCSASNLHIMNCVDQRSSHPLSSSSSTSIISPFSFMRPSPSSSTSSSSSSTSSTSSLSSSSSPSSKERSSIFSVPLHVQNGLHAIPAANLLPSTSLLHTHLTLTFRSHIPKTLHPGATNIPSPTPPPPTPQTPPGLPHSLPHPLRRHTAAHNQLRVIKEQEPDNEVDLVALVQLLLDPAAGVIAAALCKEPRGVVLEGALPAVGGVECTFGSGGGGGGVVDAKGLADDGCWEGGGGGAGGEGQNTRAVGN</sequence>
<dbReference type="InterPro" id="IPR036770">
    <property type="entry name" value="Ankyrin_rpt-contain_sf"/>
</dbReference>
<dbReference type="PANTHER" id="PTHR24126">
    <property type="entry name" value="ANKYRIN REPEAT, PH AND SEC7 DOMAIN CONTAINING PROTEIN SECG-RELATED"/>
    <property type="match status" value="1"/>
</dbReference>
<dbReference type="PROSITE" id="PS50297">
    <property type="entry name" value="ANK_REP_REGION"/>
    <property type="match status" value="1"/>
</dbReference>
<feature type="compositionally biased region" description="Pro residues" evidence="4">
    <location>
        <begin position="379"/>
        <end position="393"/>
    </location>
</feature>
<feature type="region of interest" description="Disordered" evidence="4">
    <location>
        <begin position="293"/>
        <end position="325"/>
    </location>
</feature>
<proteinExistence type="predicted"/>
<name>A0A3N4KNJ0_9PEZI</name>
<organism evidence="5 6">
    <name type="scientific">Morchella conica CCBAS932</name>
    <dbReference type="NCBI Taxonomy" id="1392247"/>
    <lineage>
        <taxon>Eukaryota</taxon>
        <taxon>Fungi</taxon>
        <taxon>Dikarya</taxon>
        <taxon>Ascomycota</taxon>
        <taxon>Pezizomycotina</taxon>
        <taxon>Pezizomycetes</taxon>
        <taxon>Pezizales</taxon>
        <taxon>Morchellaceae</taxon>
        <taxon>Morchella</taxon>
    </lineage>
</organism>
<dbReference type="PANTHER" id="PTHR24126:SF14">
    <property type="entry name" value="ANK_REP_REGION DOMAIN-CONTAINING PROTEIN"/>
    <property type="match status" value="1"/>
</dbReference>
<evidence type="ECO:0000313" key="6">
    <source>
        <dbReference type="Proteomes" id="UP000277580"/>
    </source>
</evidence>
<dbReference type="SUPFAM" id="SSF48403">
    <property type="entry name" value="Ankyrin repeat"/>
    <property type="match status" value="1"/>
</dbReference>
<gene>
    <name evidence="5" type="ORF">P167DRAFT_565410</name>
</gene>
<keyword evidence="2 3" id="KW-0040">ANK repeat</keyword>
<dbReference type="InterPro" id="IPR002110">
    <property type="entry name" value="Ankyrin_rpt"/>
</dbReference>
<protein>
    <submittedName>
        <fullName evidence="5">Ankyrin</fullName>
    </submittedName>
</protein>
<dbReference type="PROSITE" id="PS50088">
    <property type="entry name" value="ANK_REPEAT"/>
    <property type="match status" value="1"/>
</dbReference>
<dbReference type="OrthoDB" id="341259at2759"/>
<evidence type="ECO:0000256" key="2">
    <source>
        <dbReference type="ARBA" id="ARBA00023043"/>
    </source>
</evidence>
<dbReference type="EMBL" id="ML119131">
    <property type="protein sequence ID" value="RPB11996.1"/>
    <property type="molecule type" value="Genomic_DNA"/>
</dbReference>
<feature type="region of interest" description="Disordered" evidence="4">
    <location>
        <begin position="369"/>
        <end position="396"/>
    </location>
</feature>
<evidence type="ECO:0000256" key="1">
    <source>
        <dbReference type="ARBA" id="ARBA00022737"/>
    </source>
</evidence>
<feature type="compositionally biased region" description="Low complexity" evidence="4">
    <location>
        <begin position="293"/>
        <end position="321"/>
    </location>
</feature>
<dbReference type="STRING" id="1392247.A0A3N4KNJ0"/>
<keyword evidence="6" id="KW-1185">Reference proteome</keyword>
<dbReference type="Gene3D" id="1.25.40.20">
    <property type="entry name" value="Ankyrin repeat-containing domain"/>
    <property type="match status" value="1"/>
</dbReference>
<evidence type="ECO:0000313" key="5">
    <source>
        <dbReference type="EMBL" id="RPB11996.1"/>
    </source>
</evidence>
<accession>A0A3N4KNJ0</accession>
<reference evidence="5 6" key="1">
    <citation type="journal article" date="2018" name="Nat. Ecol. Evol.">
        <title>Pezizomycetes genomes reveal the molecular basis of ectomycorrhizal truffle lifestyle.</title>
        <authorList>
            <person name="Murat C."/>
            <person name="Payen T."/>
            <person name="Noel B."/>
            <person name="Kuo A."/>
            <person name="Morin E."/>
            <person name="Chen J."/>
            <person name="Kohler A."/>
            <person name="Krizsan K."/>
            <person name="Balestrini R."/>
            <person name="Da Silva C."/>
            <person name="Montanini B."/>
            <person name="Hainaut M."/>
            <person name="Levati E."/>
            <person name="Barry K.W."/>
            <person name="Belfiori B."/>
            <person name="Cichocki N."/>
            <person name="Clum A."/>
            <person name="Dockter R.B."/>
            <person name="Fauchery L."/>
            <person name="Guy J."/>
            <person name="Iotti M."/>
            <person name="Le Tacon F."/>
            <person name="Lindquist E.A."/>
            <person name="Lipzen A."/>
            <person name="Malagnac F."/>
            <person name="Mello A."/>
            <person name="Molinier V."/>
            <person name="Miyauchi S."/>
            <person name="Poulain J."/>
            <person name="Riccioni C."/>
            <person name="Rubini A."/>
            <person name="Sitrit Y."/>
            <person name="Splivallo R."/>
            <person name="Traeger S."/>
            <person name="Wang M."/>
            <person name="Zifcakova L."/>
            <person name="Wipf D."/>
            <person name="Zambonelli A."/>
            <person name="Paolocci F."/>
            <person name="Nowrousian M."/>
            <person name="Ottonello S."/>
            <person name="Baldrian P."/>
            <person name="Spatafora J.W."/>
            <person name="Henrissat B."/>
            <person name="Nagy L.G."/>
            <person name="Aury J.M."/>
            <person name="Wincker P."/>
            <person name="Grigoriev I.V."/>
            <person name="Bonfante P."/>
            <person name="Martin F.M."/>
        </authorList>
    </citation>
    <scope>NUCLEOTIDE SEQUENCE [LARGE SCALE GENOMIC DNA]</scope>
    <source>
        <strain evidence="5 6">CCBAS932</strain>
    </source>
</reference>
<dbReference type="SMART" id="SM00248">
    <property type="entry name" value="ANK"/>
    <property type="match status" value="3"/>
</dbReference>